<feature type="region of interest" description="Disordered" evidence="3">
    <location>
        <begin position="124"/>
        <end position="161"/>
    </location>
</feature>
<sequence>MASEAGTVIHHSDVSTLPPVFQPAWKSPEKARDRFLAAGGDFFSPMKLDRVFEPADAPSPRPSAFTFRAQPPIAASTPMVNTRRVSKDGPPLTPGGAHVPLRLGLRYDARVRDGLEQLVEEHDMHADKSQVTDVSSLQNARQSKRLRMHSRENTPTSAQWEPRQRIPMAYRSTNADAHTGASEVAARAIRGTSQETPRAIRGASTQAPRSILRSAQHRFDSPSRSISFADERTPRAKGGRADRELDTHITPRTARLEHVLAELNLHSESPQAQRKANTPDRSLGDRSALSQASFRVTRERLVELLTDVAPWEPDWARLQRVDFRARRLESCIGLEDYVPNAEEVWLDHNRVAFAMGVPASVRVLTASSNCITELASFAHLHRLEVLDVSGNELTSLAPIADLTHLVELRAARNQITHLHGLERLERLEGVDVSDNLIGGRVDLEKMQWPRIATLRLARNALGDIEGLAALGELHTLDVEDNALTRLAIDRRMPQLRVLRVSGNVGLRRVDVAWTPRVRTLYADRCSIASVHGLDSASELQRLSLRQQHVRLRAPLDNPPSLQRLFLSGNPLTGADVLRMDAPSLVYLELAGCQLTAMAPRLQRQTPALRSLNVDHNHLASLPRLDAWPRLKRVSCVGCQIGTLEELVQSVADHQALCVLDARTNPATLGFYPPVLIPVGAEQPEDEMLPPVPNPAIVQPDTAAVADAALAAERAAAQALADRSQFHKRTMLVPPQPSAAPRHAASAPRATALFTAADERFAATLPEPIARKRIVYRGLCGMACPTLTWLDGLELAEADVDVAERYLKQADM</sequence>
<evidence type="ECO:0008006" key="6">
    <source>
        <dbReference type="Google" id="ProtNLM"/>
    </source>
</evidence>
<keyword evidence="2" id="KW-0677">Repeat</keyword>
<evidence type="ECO:0000256" key="3">
    <source>
        <dbReference type="SAM" id="MobiDB-lite"/>
    </source>
</evidence>
<gene>
    <name evidence="4" type="ORF">MJAP1_003110</name>
</gene>
<dbReference type="InterPro" id="IPR032675">
    <property type="entry name" value="LRR_dom_sf"/>
</dbReference>
<evidence type="ECO:0000256" key="2">
    <source>
        <dbReference type="ARBA" id="ARBA00022737"/>
    </source>
</evidence>
<name>A0AAF0JBC9_9BASI</name>
<dbReference type="AlphaFoldDB" id="A0AAF0JBC9"/>
<dbReference type="InterPro" id="IPR052574">
    <property type="entry name" value="CDIRP"/>
</dbReference>
<accession>A0AAF0JBC9</accession>
<dbReference type="SMART" id="SM00364">
    <property type="entry name" value="LRR_BAC"/>
    <property type="match status" value="4"/>
</dbReference>
<proteinExistence type="predicted"/>
<dbReference type="EMBL" id="CP119962">
    <property type="protein sequence ID" value="WFD40125.1"/>
    <property type="molecule type" value="Genomic_DNA"/>
</dbReference>
<dbReference type="PANTHER" id="PTHR47566">
    <property type="match status" value="1"/>
</dbReference>
<evidence type="ECO:0000313" key="4">
    <source>
        <dbReference type="EMBL" id="WFD40125.1"/>
    </source>
</evidence>
<feature type="compositionally biased region" description="Polar residues" evidence="3">
    <location>
        <begin position="266"/>
        <end position="280"/>
    </location>
</feature>
<dbReference type="InterPro" id="IPR001611">
    <property type="entry name" value="Leu-rich_rpt"/>
</dbReference>
<dbReference type="RefSeq" id="XP_060123022.1">
    <property type="nucleotide sequence ID" value="XM_060267039.1"/>
</dbReference>
<dbReference type="InterPro" id="IPR003591">
    <property type="entry name" value="Leu-rich_rpt_typical-subtyp"/>
</dbReference>
<dbReference type="SUPFAM" id="SSF52058">
    <property type="entry name" value="L domain-like"/>
    <property type="match status" value="1"/>
</dbReference>
<organism evidence="4 5">
    <name type="scientific">Malassezia japonica</name>
    <dbReference type="NCBI Taxonomy" id="223818"/>
    <lineage>
        <taxon>Eukaryota</taxon>
        <taxon>Fungi</taxon>
        <taxon>Dikarya</taxon>
        <taxon>Basidiomycota</taxon>
        <taxon>Ustilaginomycotina</taxon>
        <taxon>Malasseziomycetes</taxon>
        <taxon>Malasseziales</taxon>
        <taxon>Malasseziaceae</taxon>
        <taxon>Malassezia</taxon>
    </lineage>
</organism>
<feature type="region of interest" description="Disordered" evidence="3">
    <location>
        <begin position="264"/>
        <end position="288"/>
    </location>
</feature>
<keyword evidence="5" id="KW-1185">Reference proteome</keyword>
<keyword evidence="1" id="KW-0433">Leucine-rich repeat</keyword>
<evidence type="ECO:0000256" key="1">
    <source>
        <dbReference type="ARBA" id="ARBA00022614"/>
    </source>
</evidence>
<protein>
    <recommendedName>
        <fullName evidence="6">L domain-like protein</fullName>
    </recommendedName>
</protein>
<evidence type="ECO:0000313" key="5">
    <source>
        <dbReference type="Proteomes" id="UP001217754"/>
    </source>
</evidence>
<dbReference type="PANTHER" id="PTHR47566:SF1">
    <property type="entry name" value="PROTEIN NUD1"/>
    <property type="match status" value="1"/>
</dbReference>
<feature type="compositionally biased region" description="Polar residues" evidence="3">
    <location>
        <begin position="131"/>
        <end position="141"/>
    </location>
</feature>
<dbReference type="GO" id="GO:1902412">
    <property type="term" value="P:regulation of mitotic cytokinesis"/>
    <property type="evidence" value="ECO:0007669"/>
    <property type="project" value="TreeGrafter"/>
</dbReference>
<dbReference type="GO" id="GO:0031028">
    <property type="term" value="P:septation initiation signaling"/>
    <property type="evidence" value="ECO:0007669"/>
    <property type="project" value="TreeGrafter"/>
</dbReference>
<dbReference type="GO" id="GO:0035591">
    <property type="term" value="F:signaling adaptor activity"/>
    <property type="evidence" value="ECO:0007669"/>
    <property type="project" value="TreeGrafter"/>
</dbReference>
<dbReference type="GO" id="GO:0061499">
    <property type="term" value="C:outer plaque of mitotic spindle pole body"/>
    <property type="evidence" value="ECO:0007669"/>
    <property type="project" value="TreeGrafter"/>
</dbReference>
<dbReference type="Gene3D" id="3.80.10.10">
    <property type="entry name" value="Ribonuclease Inhibitor"/>
    <property type="match status" value="1"/>
</dbReference>
<dbReference type="PROSITE" id="PS51450">
    <property type="entry name" value="LRR"/>
    <property type="match status" value="3"/>
</dbReference>
<dbReference type="Proteomes" id="UP001217754">
    <property type="component" value="Chromosome 5"/>
</dbReference>
<dbReference type="SMART" id="SM00369">
    <property type="entry name" value="LRR_TYP"/>
    <property type="match status" value="4"/>
</dbReference>
<dbReference type="GeneID" id="85226761"/>
<reference evidence="4" key="1">
    <citation type="submission" date="2023-03" db="EMBL/GenBank/DDBJ databases">
        <title>Mating type loci evolution in Malassezia.</title>
        <authorList>
            <person name="Coelho M.A."/>
        </authorList>
    </citation>
    <scope>NUCLEOTIDE SEQUENCE</scope>
    <source>
        <strain evidence="4">CBS 9431</strain>
    </source>
</reference>